<accession>A0A6I3M7X0</accession>
<dbReference type="InterPro" id="IPR055170">
    <property type="entry name" value="GFO_IDH_MocA-like_dom"/>
</dbReference>
<dbReference type="PANTHER" id="PTHR43249">
    <property type="entry name" value="UDP-N-ACETYL-2-AMINO-2-DEOXY-D-GLUCURONATE OXIDASE"/>
    <property type="match status" value="1"/>
</dbReference>
<dbReference type="Gene3D" id="3.30.360.10">
    <property type="entry name" value="Dihydrodipicolinate Reductase, domain 2"/>
    <property type="match status" value="1"/>
</dbReference>
<evidence type="ECO:0000259" key="2">
    <source>
        <dbReference type="Pfam" id="PF01408"/>
    </source>
</evidence>
<dbReference type="PANTHER" id="PTHR43249:SF1">
    <property type="entry name" value="D-GLUCOSIDE 3-DEHYDROGENASE"/>
    <property type="match status" value="1"/>
</dbReference>
<gene>
    <name evidence="4" type="ORF">GJ743_13195</name>
</gene>
<dbReference type="InterPro" id="IPR000683">
    <property type="entry name" value="Gfo/Idh/MocA-like_OxRdtase_N"/>
</dbReference>
<dbReference type="GO" id="GO:0000166">
    <property type="term" value="F:nucleotide binding"/>
    <property type="evidence" value="ECO:0007669"/>
    <property type="project" value="InterPro"/>
</dbReference>
<evidence type="ECO:0000313" key="4">
    <source>
        <dbReference type="EMBL" id="MTH69325.1"/>
    </source>
</evidence>
<dbReference type="SUPFAM" id="SSF55347">
    <property type="entry name" value="Glyceraldehyde-3-phosphate dehydrogenase-like, C-terminal domain"/>
    <property type="match status" value="1"/>
</dbReference>
<feature type="domain" description="Gfo/Idh/MocA-like oxidoreductase N-terminal" evidence="2">
    <location>
        <begin position="3"/>
        <end position="107"/>
    </location>
</feature>
<keyword evidence="5" id="KW-1185">Reference proteome</keyword>
<feature type="domain" description="GFO/IDH/MocA-like oxidoreductase" evidence="3">
    <location>
        <begin position="141"/>
        <end position="248"/>
    </location>
</feature>
<name>A0A6I3M7X0_9MICO</name>
<evidence type="ECO:0000313" key="5">
    <source>
        <dbReference type="Proteomes" id="UP000433071"/>
    </source>
</evidence>
<evidence type="ECO:0000259" key="3">
    <source>
        <dbReference type="Pfam" id="PF22725"/>
    </source>
</evidence>
<protein>
    <submittedName>
        <fullName evidence="4">Gfo/Idh/MocA family oxidoreductase</fullName>
    </submittedName>
</protein>
<dbReference type="Pfam" id="PF22725">
    <property type="entry name" value="GFO_IDH_MocA_C3"/>
    <property type="match status" value="1"/>
</dbReference>
<organism evidence="4 5">
    <name type="scientific">Agromyces bracchium</name>
    <dbReference type="NCBI Taxonomy" id="88376"/>
    <lineage>
        <taxon>Bacteria</taxon>
        <taxon>Bacillati</taxon>
        <taxon>Actinomycetota</taxon>
        <taxon>Actinomycetes</taxon>
        <taxon>Micrococcales</taxon>
        <taxon>Microbacteriaceae</taxon>
        <taxon>Agromyces</taxon>
    </lineage>
</organism>
<proteinExistence type="predicted"/>
<sequence length="369" mass="39608">MSIRAGIIGTGFMARVHAQAIASGGHQLVGVTGSNRDRAADFVANRPGAAAFGSVRELIDLRPDVVHVTTPNALHREQAEEIIDAGIGVIVEKPLATSVEDAEALARHQCDVPVAAVPFIYRYYGLVREIRERIRLLPGNRLWMLHGSYLQDWLGGADQTNWRVDPAAGGASRAFGDIGVHWCDLMEFVTGHRITTVTALVGNAFEREGGAAQNLTEDGAVLTFTTDHGALGSLVVSQASAGRDNRLYFSFDGPDESYEFDQQLPERAWIGRRDESRLITRNPSKAIATPVGLEPVPAGHPQGYQQCFNDFVADAYAAIGGQVSDTLPTFADGLRAARLTEAVLESARTGGPVRVASDEALARVAATVR</sequence>
<dbReference type="OrthoDB" id="9792085at2"/>
<dbReference type="Proteomes" id="UP000433071">
    <property type="component" value="Unassembled WGS sequence"/>
</dbReference>
<reference evidence="4 5" key="1">
    <citation type="submission" date="2019-11" db="EMBL/GenBank/DDBJ databases">
        <title>Agromyces kandeliae sp. nov., isolated from mangrove soil.</title>
        <authorList>
            <person name="Wang R."/>
        </authorList>
    </citation>
    <scope>NUCLEOTIDE SEQUENCE [LARGE SCALE GENOMIC DNA]</scope>
    <source>
        <strain evidence="4 5">JCM 11433</strain>
    </source>
</reference>
<keyword evidence="1" id="KW-0520">NAD</keyword>
<dbReference type="AlphaFoldDB" id="A0A6I3M7X0"/>
<dbReference type="SUPFAM" id="SSF51735">
    <property type="entry name" value="NAD(P)-binding Rossmann-fold domains"/>
    <property type="match status" value="1"/>
</dbReference>
<dbReference type="Gene3D" id="3.40.50.720">
    <property type="entry name" value="NAD(P)-binding Rossmann-like Domain"/>
    <property type="match status" value="1"/>
</dbReference>
<dbReference type="InterPro" id="IPR036291">
    <property type="entry name" value="NAD(P)-bd_dom_sf"/>
</dbReference>
<dbReference type="InterPro" id="IPR052515">
    <property type="entry name" value="Gfo/Idh/MocA_Oxidoreductase"/>
</dbReference>
<dbReference type="EMBL" id="WMLB01000026">
    <property type="protein sequence ID" value="MTH69325.1"/>
    <property type="molecule type" value="Genomic_DNA"/>
</dbReference>
<comment type="caution">
    <text evidence="4">The sequence shown here is derived from an EMBL/GenBank/DDBJ whole genome shotgun (WGS) entry which is preliminary data.</text>
</comment>
<evidence type="ECO:0000256" key="1">
    <source>
        <dbReference type="ARBA" id="ARBA00023027"/>
    </source>
</evidence>
<dbReference type="RefSeq" id="WP_155052375.1">
    <property type="nucleotide sequence ID" value="NZ_BAAAIB010000008.1"/>
</dbReference>
<dbReference type="Pfam" id="PF01408">
    <property type="entry name" value="GFO_IDH_MocA"/>
    <property type="match status" value="1"/>
</dbReference>